<reference evidence="1 2" key="1">
    <citation type="submission" date="2019-11" db="EMBL/GenBank/DDBJ databases">
        <title>The genome sequence of Methylocystis heyeri.</title>
        <authorList>
            <person name="Oshkin I.Y."/>
            <person name="Miroshnikov K."/>
            <person name="Dedysh S.N."/>
        </authorList>
    </citation>
    <scope>NUCLEOTIDE SEQUENCE [LARGE SCALE GENOMIC DNA]</scope>
    <source>
        <strain evidence="1 2">H2</strain>
    </source>
</reference>
<accession>A0A6B8KCT4</accession>
<organism evidence="1 2">
    <name type="scientific">Methylocystis heyeri</name>
    <dbReference type="NCBI Taxonomy" id="391905"/>
    <lineage>
        <taxon>Bacteria</taxon>
        <taxon>Pseudomonadati</taxon>
        <taxon>Pseudomonadota</taxon>
        <taxon>Alphaproteobacteria</taxon>
        <taxon>Hyphomicrobiales</taxon>
        <taxon>Methylocystaceae</taxon>
        <taxon>Methylocystis</taxon>
    </lineage>
</organism>
<proteinExistence type="predicted"/>
<name>A0A6B8KCT4_9HYPH</name>
<dbReference type="KEGG" id="mhey:H2LOC_007200"/>
<evidence type="ECO:0000313" key="1">
    <source>
        <dbReference type="EMBL" id="QGM45499.1"/>
    </source>
</evidence>
<sequence length="46" mass="5233">MKPDSRELIGYAWRMLRPYWKLAAFATALGFVDSFAAVKLLSIVDN</sequence>
<protein>
    <submittedName>
        <fullName evidence="1">Uncharacterized protein</fullName>
    </submittedName>
</protein>
<dbReference type="AlphaFoldDB" id="A0A6B8KCT4"/>
<evidence type="ECO:0000313" key="2">
    <source>
        <dbReference type="Proteomes" id="UP000309061"/>
    </source>
</evidence>
<dbReference type="EMBL" id="CP046052">
    <property type="protein sequence ID" value="QGM45499.1"/>
    <property type="molecule type" value="Genomic_DNA"/>
</dbReference>
<dbReference type="Proteomes" id="UP000309061">
    <property type="component" value="Chromosome"/>
</dbReference>
<dbReference type="RefSeq" id="WP_154331591.1">
    <property type="nucleotide sequence ID" value="NZ_CP046052.1"/>
</dbReference>
<keyword evidence="2" id="KW-1185">Reference proteome</keyword>
<gene>
    <name evidence="1" type="ORF">H2LOC_007200</name>
</gene>